<feature type="region of interest" description="Disordered" evidence="1">
    <location>
        <begin position="1"/>
        <end position="54"/>
    </location>
</feature>
<evidence type="ECO:0000313" key="3">
    <source>
        <dbReference type="Proteomes" id="UP001187192"/>
    </source>
</evidence>
<keyword evidence="3" id="KW-1185">Reference proteome</keyword>
<proteinExistence type="predicted"/>
<comment type="caution">
    <text evidence="2">The sequence shown here is derived from an EMBL/GenBank/DDBJ whole genome shotgun (WGS) entry which is preliminary data.</text>
</comment>
<evidence type="ECO:0000313" key="2">
    <source>
        <dbReference type="EMBL" id="GMN55233.1"/>
    </source>
</evidence>
<protein>
    <submittedName>
        <fullName evidence="2">Uncharacterized protein</fullName>
    </submittedName>
</protein>
<reference evidence="2" key="1">
    <citation type="submission" date="2023-07" db="EMBL/GenBank/DDBJ databases">
        <title>draft genome sequence of fig (Ficus carica).</title>
        <authorList>
            <person name="Takahashi T."/>
            <person name="Nishimura K."/>
        </authorList>
    </citation>
    <scope>NUCLEOTIDE SEQUENCE</scope>
</reference>
<evidence type="ECO:0000256" key="1">
    <source>
        <dbReference type="SAM" id="MobiDB-lite"/>
    </source>
</evidence>
<organism evidence="2 3">
    <name type="scientific">Ficus carica</name>
    <name type="common">Common fig</name>
    <dbReference type="NCBI Taxonomy" id="3494"/>
    <lineage>
        <taxon>Eukaryota</taxon>
        <taxon>Viridiplantae</taxon>
        <taxon>Streptophyta</taxon>
        <taxon>Embryophyta</taxon>
        <taxon>Tracheophyta</taxon>
        <taxon>Spermatophyta</taxon>
        <taxon>Magnoliopsida</taxon>
        <taxon>eudicotyledons</taxon>
        <taxon>Gunneridae</taxon>
        <taxon>Pentapetalae</taxon>
        <taxon>rosids</taxon>
        <taxon>fabids</taxon>
        <taxon>Rosales</taxon>
        <taxon>Moraceae</taxon>
        <taxon>Ficeae</taxon>
        <taxon>Ficus</taxon>
    </lineage>
</organism>
<gene>
    <name evidence="2" type="ORF">TIFTF001_024347</name>
</gene>
<sequence length="196" mass="20591">MGEAEDGAPPPAAARGGGGGASASEKAISRSRNKPKEEVLEVKCESSGKTRRFAPGTEAGFAVSVINQKLLHQYQSDLQINSNSSSKTPPPPPLAVHIEAFKQGSDDDDDADVDEEEPITFGPNSLLLNYGPRWILHTVLSHPLPSTPPSSGVADKDGIPIPPPVVINKPVPPPVHLKRLLSNLESSSIGLFVTAA</sequence>
<feature type="compositionally biased region" description="Basic and acidic residues" evidence="1">
    <location>
        <begin position="34"/>
        <end position="48"/>
    </location>
</feature>
<dbReference type="PANTHER" id="PTHR36396:SF1">
    <property type="entry name" value="MALTASE-GLUCOAMYLASE, INTESTINAL PROTEIN"/>
    <property type="match status" value="1"/>
</dbReference>
<accession>A0AA88AHU9</accession>
<dbReference type="AlphaFoldDB" id="A0AA88AHU9"/>
<dbReference type="EMBL" id="BTGU01000056">
    <property type="protein sequence ID" value="GMN55233.1"/>
    <property type="molecule type" value="Genomic_DNA"/>
</dbReference>
<dbReference type="PANTHER" id="PTHR36396">
    <property type="entry name" value="MALTASE-GLUCOAMYLASE, INTESTINAL PROTEIN"/>
    <property type="match status" value="1"/>
</dbReference>
<dbReference type="Proteomes" id="UP001187192">
    <property type="component" value="Unassembled WGS sequence"/>
</dbReference>
<name>A0AA88AHU9_FICCA</name>